<dbReference type="PANTHER" id="PTHR40788:SF2">
    <property type="entry name" value="CLR5 DOMAIN-CONTAINING PROTEIN"/>
    <property type="match status" value="1"/>
</dbReference>
<dbReference type="PANTHER" id="PTHR40788">
    <property type="entry name" value="CLR5 DOMAIN-CONTAINING PROTEIN-RELATED"/>
    <property type="match status" value="1"/>
</dbReference>
<dbReference type="OrthoDB" id="2922289at2759"/>
<dbReference type="EMBL" id="CABFNQ020000730">
    <property type="protein sequence ID" value="CAH0027946.1"/>
    <property type="molecule type" value="Genomic_DNA"/>
</dbReference>
<keyword evidence="3" id="KW-1185">Reference proteome</keyword>
<dbReference type="Proteomes" id="UP000696573">
    <property type="component" value="Unassembled WGS sequence"/>
</dbReference>
<organism evidence="2 3">
    <name type="scientific">Clonostachys rhizophaga</name>
    <dbReference type="NCBI Taxonomy" id="160324"/>
    <lineage>
        <taxon>Eukaryota</taxon>
        <taxon>Fungi</taxon>
        <taxon>Dikarya</taxon>
        <taxon>Ascomycota</taxon>
        <taxon>Pezizomycotina</taxon>
        <taxon>Sordariomycetes</taxon>
        <taxon>Hypocreomycetidae</taxon>
        <taxon>Hypocreales</taxon>
        <taxon>Bionectriaceae</taxon>
        <taxon>Clonostachys</taxon>
    </lineage>
</organism>
<sequence>MSELTPARRAEIEWYAAKVLDDYRCLQAIVMRHEATIQKRWSKKTKDQRASLLLQVWPNIAKRRHGHLSAANIARKRTPWKLSNNRDQPDISDGSAKNVWTHINQEDLCRPLNLLLLIKSRARFHPCTFAGQDGASIYNGSLKHHKETIPTESVVFLNGEEDYGKVMLRDDVPSPYNSLHPGILFQIFEARDILPFQKFLLQSLVCCCMYILHDIPPDEIFSGKYPIQPEPKLKKIKADKNLYTSLSTVVEEAAYLPPPGLDVDRIKALLDARFAAAVDHMVALREDPAYFVREWKEELEHNPGSVQDNRGRSGYVLDTKSKTVSQPDSSIMWAHSLARMRQRAYEQLEMFSRLQGVLAMVQKEYRMHGPSLTPEKDLPMPLFRSLVGFRSVLHKSLVILLRAIHDQVPPSPPLRRFFLRPGSHRQEAQIRYSVDKSSVGIKFINKILPLLQCIEVSELDKMSAYLDELSRYMTDEPQTRDLLSPMTASLIGDLSIIAQCTNQLQMFFPWSRSFEQEMKRVHDIVSIGWELCFKPIAKATSPLVESLLKDVPLLCDPTDHKYDHPSTKRKTKENTDKMRHAEGNLDLIWDYMDEKAARDQNLTYDCLMGFFHHLPHPKHRTPEWIEPSPEPIDHAPSQPRTEDEVPFSVLESLRIGSEQSPAKEEPRKPKTKTRGEPSTQDPPLPAPIIDEEVEPIVEPIQVNARALRVFRTLFFDPDAHSEARELSWKDFAYAMTYKGLYSIEPVGGSIWRFTNQTTGNAMLFHKPHDPTYAPHEVRRIAGRLQRRLGWHAKAFVIA</sequence>
<feature type="region of interest" description="Disordered" evidence="1">
    <location>
        <begin position="621"/>
        <end position="687"/>
    </location>
</feature>
<comment type="caution">
    <text evidence="2">The sequence shown here is derived from an EMBL/GenBank/DDBJ whole genome shotgun (WGS) entry which is preliminary data.</text>
</comment>
<proteinExistence type="predicted"/>
<evidence type="ECO:0000313" key="2">
    <source>
        <dbReference type="EMBL" id="CAH0027946.1"/>
    </source>
</evidence>
<accession>A0A9N9VQH5</accession>
<protein>
    <submittedName>
        <fullName evidence="2">Uncharacterized protein</fullName>
    </submittedName>
</protein>
<dbReference type="AlphaFoldDB" id="A0A9N9VQH5"/>
<name>A0A9N9VQH5_9HYPO</name>
<reference evidence="2" key="1">
    <citation type="submission" date="2021-10" db="EMBL/GenBank/DDBJ databases">
        <authorList>
            <person name="Piombo E."/>
        </authorList>
    </citation>
    <scope>NUCLEOTIDE SEQUENCE</scope>
</reference>
<gene>
    <name evidence="2" type="ORF">CRHIZ90672A_00001919</name>
</gene>
<evidence type="ECO:0000256" key="1">
    <source>
        <dbReference type="SAM" id="MobiDB-lite"/>
    </source>
</evidence>
<evidence type="ECO:0000313" key="3">
    <source>
        <dbReference type="Proteomes" id="UP000696573"/>
    </source>
</evidence>